<dbReference type="InterPro" id="IPR001611">
    <property type="entry name" value="Leu-rich_rpt"/>
</dbReference>
<dbReference type="Pfam" id="PF13516">
    <property type="entry name" value="LRR_6"/>
    <property type="match status" value="2"/>
</dbReference>
<dbReference type="Proteomes" id="UP000261540">
    <property type="component" value="Unplaced"/>
</dbReference>
<accession>A0A3B3QCV5</accession>
<evidence type="ECO:0000313" key="3">
    <source>
        <dbReference type="Ensembl" id="ENSPKIP00000003455.1"/>
    </source>
</evidence>
<name>A0A3B3QCV5_9TELE</name>
<dbReference type="Ensembl" id="ENSPKIT00000027417.1">
    <property type="protein sequence ID" value="ENSPKIP00000003455.1"/>
    <property type="gene ID" value="ENSPKIG00000020951.1"/>
</dbReference>
<dbReference type="SUPFAM" id="SSF52047">
    <property type="entry name" value="RNI-like"/>
    <property type="match status" value="1"/>
</dbReference>
<reference evidence="3" key="2">
    <citation type="submission" date="2025-09" db="UniProtKB">
        <authorList>
            <consortium name="Ensembl"/>
        </authorList>
    </citation>
    <scope>IDENTIFICATION</scope>
</reference>
<organism evidence="3 4">
    <name type="scientific">Paramormyrops kingsleyae</name>
    <dbReference type="NCBI Taxonomy" id="1676925"/>
    <lineage>
        <taxon>Eukaryota</taxon>
        <taxon>Metazoa</taxon>
        <taxon>Chordata</taxon>
        <taxon>Craniata</taxon>
        <taxon>Vertebrata</taxon>
        <taxon>Euteleostomi</taxon>
        <taxon>Actinopterygii</taxon>
        <taxon>Neopterygii</taxon>
        <taxon>Teleostei</taxon>
        <taxon>Osteoglossocephala</taxon>
        <taxon>Osteoglossomorpha</taxon>
        <taxon>Osteoglossiformes</taxon>
        <taxon>Mormyridae</taxon>
        <taxon>Paramormyrops</taxon>
    </lineage>
</organism>
<evidence type="ECO:0000313" key="4">
    <source>
        <dbReference type="Proteomes" id="UP000261540"/>
    </source>
</evidence>
<reference evidence="3" key="1">
    <citation type="submission" date="2025-08" db="UniProtKB">
        <authorList>
            <consortium name="Ensembl"/>
        </authorList>
    </citation>
    <scope>IDENTIFICATION</scope>
</reference>
<dbReference type="InterPro" id="IPR032675">
    <property type="entry name" value="LRR_dom_sf"/>
</dbReference>
<dbReference type="Gene3D" id="3.80.10.10">
    <property type="entry name" value="Ribonuclease Inhibitor"/>
    <property type="match status" value="1"/>
</dbReference>
<protein>
    <recommendedName>
        <fullName evidence="5">SPRY-associated domain-containing protein</fullName>
    </recommendedName>
</protein>
<dbReference type="AlphaFoldDB" id="A0A3B3QCV5"/>
<keyword evidence="4" id="KW-1185">Reference proteome</keyword>
<sequence length="62" mass="6764">MSIGYCLSLCRLSGCRVTEEGCSSLASALRSNPSHLKELDLSYNHPGDSGFCPITVTHTYFH</sequence>
<evidence type="ECO:0008006" key="5">
    <source>
        <dbReference type="Google" id="ProtNLM"/>
    </source>
</evidence>
<dbReference type="PANTHER" id="PTHR24106">
    <property type="entry name" value="NACHT, LRR AND CARD DOMAINS-CONTAINING"/>
    <property type="match status" value="1"/>
</dbReference>
<evidence type="ECO:0000256" key="2">
    <source>
        <dbReference type="ARBA" id="ARBA00022737"/>
    </source>
</evidence>
<dbReference type="InterPro" id="IPR051261">
    <property type="entry name" value="NLR"/>
</dbReference>
<keyword evidence="2" id="KW-0677">Repeat</keyword>
<proteinExistence type="predicted"/>
<keyword evidence="1" id="KW-0433">Leucine-rich repeat</keyword>
<evidence type="ECO:0000256" key="1">
    <source>
        <dbReference type="ARBA" id="ARBA00022614"/>
    </source>
</evidence>
<dbReference type="GeneTree" id="ENSGT01150000289126"/>